<organism evidence="1">
    <name type="scientific">Candidatus Kentrum sp. SD</name>
    <dbReference type="NCBI Taxonomy" id="2126332"/>
    <lineage>
        <taxon>Bacteria</taxon>
        <taxon>Pseudomonadati</taxon>
        <taxon>Pseudomonadota</taxon>
        <taxon>Gammaproteobacteria</taxon>
        <taxon>Candidatus Kentrum</taxon>
    </lineage>
</organism>
<name>A0A450YS59_9GAMM</name>
<gene>
    <name evidence="1" type="ORF">BECKSD772F_GA0070984_11774</name>
</gene>
<sequence>MSIDSLDASFQNECINDLYEGNFRVSRALINLEKADKINDVAQIISFGSLCSYDYRNDHPIEAKKFDRAESEIYHLESICERIREAIEVAILSIKNGYSTLKTLDNEIKELKEDSFLALESSRTWLELDANSKNRKIAY</sequence>
<reference evidence="1" key="1">
    <citation type="submission" date="2019-02" db="EMBL/GenBank/DDBJ databases">
        <authorList>
            <person name="Gruber-Vodicka R. H."/>
            <person name="Seah K. B. B."/>
        </authorList>
    </citation>
    <scope>NUCLEOTIDE SEQUENCE</scope>
    <source>
        <strain evidence="1">BECK_S1321</strain>
    </source>
</reference>
<proteinExistence type="predicted"/>
<evidence type="ECO:0000313" key="1">
    <source>
        <dbReference type="EMBL" id="VFK44377.1"/>
    </source>
</evidence>
<accession>A0A450YS59</accession>
<protein>
    <submittedName>
        <fullName evidence="1">Uncharacterized protein</fullName>
    </submittedName>
</protein>
<dbReference type="EMBL" id="CAADFR010000177">
    <property type="protein sequence ID" value="VFK44377.1"/>
    <property type="molecule type" value="Genomic_DNA"/>
</dbReference>
<dbReference type="AlphaFoldDB" id="A0A450YS59"/>